<dbReference type="InterPro" id="IPR025110">
    <property type="entry name" value="AMP-bd_C"/>
</dbReference>
<dbReference type="AlphaFoldDB" id="A0A658QSV3"/>
<dbReference type="NCBIfam" id="NF006181">
    <property type="entry name" value="PRK08314.1"/>
    <property type="match status" value="1"/>
</dbReference>
<evidence type="ECO:0000313" key="3">
    <source>
        <dbReference type="EMBL" id="SAL16941.1"/>
    </source>
</evidence>
<feature type="domain" description="AMP-dependent synthetase/ligase" evidence="1">
    <location>
        <begin position="31"/>
        <end position="412"/>
    </location>
</feature>
<dbReference type="Proteomes" id="UP000198263">
    <property type="component" value="Unassembled WGS sequence"/>
</dbReference>
<dbReference type="InterPro" id="IPR042099">
    <property type="entry name" value="ANL_N_sf"/>
</dbReference>
<keyword evidence="3" id="KW-0436">Ligase</keyword>
<dbReference type="InterPro" id="IPR045851">
    <property type="entry name" value="AMP-bd_C_sf"/>
</dbReference>
<dbReference type="EMBL" id="FCNV02000001">
    <property type="protein sequence ID" value="SAL16941.1"/>
    <property type="molecule type" value="Genomic_DNA"/>
</dbReference>
<organism evidence="3 4">
    <name type="scientific">Caballeronia concitans</name>
    <dbReference type="NCBI Taxonomy" id="1777133"/>
    <lineage>
        <taxon>Bacteria</taxon>
        <taxon>Pseudomonadati</taxon>
        <taxon>Pseudomonadota</taxon>
        <taxon>Betaproteobacteria</taxon>
        <taxon>Burkholderiales</taxon>
        <taxon>Burkholderiaceae</taxon>
        <taxon>Caballeronia</taxon>
    </lineage>
</organism>
<gene>
    <name evidence="3" type="ORF">AWB72_01027</name>
</gene>
<dbReference type="PANTHER" id="PTHR43767">
    <property type="entry name" value="LONG-CHAIN-FATTY-ACID--COA LIGASE"/>
    <property type="match status" value="1"/>
</dbReference>
<evidence type="ECO:0000259" key="2">
    <source>
        <dbReference type="Pfam" id="PF13193"/>
    </source>
</evidence>
<proteinExistence type="predicted"/>
<dbReference type="InterPro" id="IPR050237">
    <property type="entry name" value="ATP-dep_AMP-bd_enzyme"/>
</dbReference>
<dbReference type="Gene3D" id="3.40.50.12780">
    <property type="entry name" value="N-terminal domain of ligase-like"/>
    <property type="match status" value="1"/>
</dbReference>
<reference evidence="3 4" key="1">
    <citation type="submission" date="2016-01" db="EMBL/GenBank/DDBJ databases">
        <authorList>
            <person name="Peeters C."/>
        </authorList>
    </citation>
    <scope>NUCLEOTIDE SEQUENCE [LARGE SCALE GENOMIC DNA]</scope>
    <source>
        <strain evidence="3">LMG 29315</strain>
    </source>
</reference>
<accession>A0A658QSV3</accession>
<keyword evidence="4" id="KW-1185">Reference proteome</keyword>
<dbReference type="InterPro" id="IPR000873">
    <property type="entry name" value="AMP-dep_synth/lig_dom"/>
</dbReference>
<dbReference type="RefSeq" id="WP_040051926.1">
    <property type="nucleotide sequence ID" value="NZ_FCNV02000001.1"/>
</dbReference>
<dbReference type="PROSITE" id="PS00455">
    <property type="entry name" value="AMP_BINDING"/>
    <property type="match status" value="1"/>
</dbReference>
<dbReference type="Pfam" id="PF13193">
    <property type="entry name" value="AMP-binding_C"/>
    <property type="match status" value="1"/>
</dbReference>
<dbReference type="GO" id="GO:0016878">
    <property type="term" value="F:acid-thiol ligase activity"/>
    <property type="evidence" value="ECO:0007669"/>
    <property type="project" value="UniProtKB-ARBA"/>
</dbReference>
<dbReference type="Pfam" id="PF00501">
    <property type="entry name" value="AMP-binding"/>
    <property type="match status" value="1"/>
</dbReference>
<dbReference type="SUPFAM" id="SSF56801">
    <property type="entry name" value="Acetyl-CoA synthetase-like"/>
    <property type="match status" value="1"/>
</dbReference>
<dbReference type="Gene3D" id="3.30.300.30">
    <property type="match status" value="1"/>
</dbReference>
<evidence type="ECO:0000259" key="1">
    <source>
        <dbReference type="Pfam" id="PF00501"/>
    </source>
</evidence>
<dbReference type="OrthoDB" id="9766486at2"/>
<protein>
    <submittedName>
        <fullName evidence="3">Long-chain-fatty-acid--CoA ligase</fullName>
    </submittedName>
</protein>
<evidence type="ECO:0000313" key="4">
    <source>
        <dbReference type="Proteomes" id="UP000198263"/>
    </source>
</evidence>
<sequence length="569" mass="62300">MARLTRHYAHWPPGVPHTLEAPECNLFDFLAASAARCPEKTAIDYYGAQMSYRTLLDAVLKLAGYMQQRLSVRRGERVVLLMQNCPQFAIAYYAVLRCGAVVVPANPMCTPAEVAYYVADSGARVAVTTQDMLPRLTPLLDNGALAGCLVGACSEFAGQPRDVPFMEIPAFVREPRQRFTHPGVHEFAGALAAGIAPTPLVDTAGLAVIGYTSGTTGEPKGAMLSHRAFSYVVSQRVLWFSDNPDSSDLITLPVNHVAGMCALNQALVQARTMVMLARWDAAAVPRLIEHHRIGCWAAVTPMLVELLGRPELAQHDVSSLRRLYGGATAMPEAVARQVEQRLGVPYIECYGMTETCGSTHMNPPQAPRLQCAGIPQVNVDARVIDPDSGVELGVDQPGELVMHCPTQFDGYWGRPEASAGAFIEIEGKRFVRSGDIGHYDEDGYFYITDRLKRMINASGLKVWPAEIESRLHGHPAVQEACVIAAHDARRGETVKALVVLREDARGTLTPDALIEWARGCMAAYKVPREIEFVQSLPRSAAGKLLWRMVQDQQNQIDSKTNQVAQTEDR</sequence>
<name>A0A658QSV3_9BURK</name>
<dbReference type="InterPro" id="IPR020845">
    <property type="entry name" value="AMP-binding_CS"/>
</dbReference>
<feature type="domain" description="AMP-binding enzyme C-terminal" evidence="2">
    <location>
        <begin position="466"/>
        <end position="543"/>
    </location>
</feature>
<comment type="caution">
    <text evidence="3">The sequence shown here is derived from an EMBL/GenBank/DDBJ whole genome shotgun (WGS) entry which is preliminary data.</text>
</comment>
<dbReference type="PANTHER" id="PTHR43767:SF1">
    <property type="entry name" value="NONRIBOSOMAL PEPTIDE SYNTHASE PES1 (EUROFUNG)-RELATED"/>
    <property type="match status" value="1"/>
</dbReference>